<evidence type="ECO:0000256" key="5">
    <source>
        <dbReference type="ARBA" id="ARBA00030918"/>
    </source>
</evidence>
<gene>
    <name evidence="8" type="ORF">ABNW52_12475</name>
</gene>
<dbReference type="InterPro" id="IPR026044">
    <property type="entry name" value="MltA"/>
</dbReference>
<feature type="domain" description="Lytic transglycosylase MltA" evidence="7">
    <location>
        <begin position="118"/>
        <end position="313"/>
    </location>
</feature>
<evidence type="ECO:0000256" key="4">
    <source>
        <dbReference type="ARBA" id="ARBA00023316"/>
    </source>
</evidence>
<dbReference type="Gene3D" id="2.40.50.270">
    <property type="entry name" value="transglycosylase MltA"/>
    <property type="match status" value="1"/>
</dbReference>
<comment type="caution">
    <text evidence="8">The sequence shown here is derived from an EMBL/GenBank/DDBJ whole genome shotgun (WGS) entry which is preliminary data.</text>
</comment>
<keyword evidence="4" id="KW-0961">Cell wall biogenesis/degradation</keyword>
<dbReference type="InterPro" id="IPR036908">
    <property type="entry name" value="RlpA-like_sf"/>
</dbReference>
<dbReference type="InterPro" id="IPR010611">
    <property type="entry name" value="3D_dom"/>
</dbReference>
<evidence type="ECO:0000256" key="2">
    <source>
        <dbReference type="ARBA" id="ARBA00012587"/>
    </source>
</evidence>
<feature type="chain" id="PRO_5046828676" description="peptidoglycan lytic exotransglycosylase" evidence="6">
    <location>
        <begin position="21"/>
        <end position="420"/>
    </location>
</feature>
<dbReference type="InterPro" id="IPR005300">
    <property type="entry name" value="MltA_B"/>
</dbReference>
<evidence type="ECO:0000256" key="3">
    <source>
        <dbReference type="ARBA" id="ARBA00023239"/>
    </source>
</evidence>
<dbReference type="Gene3D" id="2.40.40.10">
    <property type="entry name" value="RlpA-like domain"/>
    <property type="match status" value="1"/>
</dbReference>
<dbReference type="PANTHER" id="PTHR30124">
    <property type="entry name" value="MEMBRANE-BOUND LYTIC MUREIN TRANSGLYCOSYLASE A"/>
    <property type="match status" value="1"/>
</dbReference>
<dbReference type="PANTHER" id="PTHR30124:SF0">
    <property type="entry name" value="MEMBRANE-BOUND LYTIC MUREIN TRANSGLYCOSYLASE A"/>
    <property type="match status" value="1"/>
</dbReference>
<dbReference type="PROSITE" id="PS51257">
    <property type="entry name" value="PROKAR_LIPOPROTEIN"/>
    <property type="match status" value="1"/>
</dbReference>
<reference evidence="8" key="1">
    <citation type="submission" date="2024-06" db="EMBL/GenBank/DDBJ databases">
        <title>Genome sequence of Vogesella sp. MAHUQ-64.</title>
        <authorList>
            <person name="Huq M.A."/>
        </authorList>
    </citation>
    <scope>NUCLEOTIDE SEQUENCE</scope>
    <source>
        <strain evidence="8">MAHUQ-64</strain>
    </source>
</reference>
<evidence type="ECO:0000259" key="7">
    <source>
        <dbReference type="SMART" id="SM00925"/>
    </source>
</evidence>
<dbReference type="CDD" id="cd14485">
    <property type="entry name" value="mltA_like_LT_A"/>
    <property type="match status" value="1"/>
</dbReference>
<dbReference type="PIRSF" id="PIRSF019422">
    <property type="entry name" value="MltA"/>
    <property type="match status" value="1"/>
</dbReference>
<comment type="catalytic activity">
    <reaction evidence="1">
        <text>Exolytic cleavage of the (1-&gt;4)-beta-glycosidic linkage between N-acetylmuramic acid (MurNAc) and N-acetylglucosamine (GlcNAc) residues in peptidoglycan, from either the reducing or the non-reducing ends of the peptidoglycan chains, with concomitant formation of a 1,6-anhydrobond in the MurNAc residue.</text>
        <dbReference type="EC" id="4.2.2.n1"/>
    </reaction>
</comment>
<evidence type="ECO:0000256" key="1">
    <source>
        <dbReference type="ARBA" id="ARBA00001420"/>
    </source>
</evidence>
<organism evidence="8 9">
    <name type="scientific">Vogesella oryzagri</name>
    <dbReference type="NCBI Taxonomy" id="3160864"/>
    <lineage>
        <taxon>Bacteria</taxon>
        <taxon>Pseudomonadati</taxon>
        <taxon>Pseudomonadota</taxon>
        <taxon>Betaproteobacteria</taxon>
        <taxon>Neisseriales</taxon>
        <taxon>Chromobacteriaceae</taxon>
        <taxon>Vogesella</taxon>
    </lineage>
</organism>
<evidence type="ECO:0000256" key="6">
    <source>
        <dbReference type="SAM" id="SignalP"/>
    </source>
</evidence>
<dbReference type="Gene3D" id="2.40.240.50">
    <property type="entry name" value="Barwin-like endoglucanases"/>
    <property type="match status" value="1"/>
</dbReference>
<dbReference type="RefSeq" id="WP_349588282.1">
    <property type="nucleotide sequence ID" value="NZ_JBEFLD010000006.1"/>
</dbReference>
<keyword evidence="6" id="KW-0732">Signal</keyword>
<dbReference type="EMBL" id="JBEFLD010000006">
    <property type="protein sequence ID" value="MEQ6291426.1"/>
    <property type="molecule type" value="Genomic_DNA"/>
</dbReference>
<dbReference type="EC" id="4.2.2.n1" evidence="2"/>
<sequence>MFKRLITLASALLLAACASYPPPGGSSASSPVRYQPTRFADLPGWDAPLAGESLAALRASCRSLQGKPQWQGACSAAAAVDAANPQAVRAFYEQRFMPWQLSESGKDSGLITGYYEPLLAGSRSKSAQTPYPVYGVPADLFVLDISAEQRAQPQLVARRGSGNRLQLVAGKSVAGPGEIQITLADFITDSRTRALKGRLDGNRLLPYYTRADIDAGKGVASMPVLAWAEDETELFFLQVQGSGRIQLEDGSFIRVGYADQNGHGYKSIGRWLVDQGQMRLEDVSMQSIKAWIAANPQRRAELFAANPSYVFFKQLPANDSGPLGAMGVPLTGGYSVAVDPRYIPLGSPLYLATTWPLDGTPQPLNRLVHAQDTGGAIRGGVRADFFFGFGAEAGMYAGRMKQSGKLWLLLPKGMTPAANP</sequence>
<name>A0ABV1M5Y5_9NEIS</name>
<feature type="signal peptide" evidence="6">
    <location>
        <begin position="1"/>
        <end position="20"/>
    </location>
</feature>
<dbReference type="SUPFAM" id="SSF50685">
    <property type="entry name" value="Barwin-like endoglucanases"/>
    <property type="match status" value="1"/>
</dbReference>
<dbReference type="Proteomes" id="UP001433638">
    <property type="component" value="Unassembled WGS sequence"/>
</dbReference>
<keyword evidence="3" id="KW-0456">Lyase</keyword>
<dbReference type="SMART" id="SM00925">
    <property type="entry name" value="MltA"/>
    <property type="match status" value="1"/>
</dbReference>
<dbReference type="Pfam" id="PF03562">
    <property type="entry name" value="MltA"/>
    <property type="match status" value="2"/>
</dbReference>
<dbReference type="Pfam" id="PF06725">
    <property type="entry name" value="3D"/>
    <property type="match status" value="1"/>
</dbReference>
<evidence type="ECO:0000313" key="9">
    <source>
        <dbReference type="Proteomes" id="UP001433638"/>
    </source>
</evidence>
<dbReference type="CDD" id="cd14668">
    <property type="entry name" value="mlta_B"/>
    <property type="match status" value="1"/>
</dbReference>
<keyword evidence="9" id="KW-1185">Reference proteome</keyword>
<accession>A0ABV1M5Y5</accession>
<protein>
    <recommendedName>
        <fullName evidence="2">peptidoglycan lytic exotransglycosylase</fullName>
        <ecNumber evidence="2">4.2.2.n1</ecNumber>
    </recommendedName>
    <alternativeName>
        <fullName evidence="5">Murein hydrolase A</fullName>
    </alternativeName>
</protein>
<evidence type="ECO:0000313" key="8">
    <source>
        <dbReference type="EMBL" id="MEQ6291426.1"/>
    </source>
</evidence>
<proteinExistence type="predicted"/>